<feature type="region of interest" description="Disordered" evidence="1">
    <location>
        <begin position="92"/>
        <end position="120"/>
    </location>
</feature>
<reference evidence="2 3" key="1">
    <citation type="submission" date="2018-03" db="EMBL/GenBank/DDBJ databases">
        <title>Draft genome sequence of the plant growth promoting rhizobacterium Pseudomonas protegens strain BNJ-SS-45 isolated from wheat (Triticum aestivum) rhizosphere.</title>
        <authorList>
            <person name="Bajpai A."/>
            <person name="Shende K."/>
            <person name="Meena N."/>
            <person name="Upadhyayula S.R."/>
            <person name="Suravajhala P."/>
            <person name="Medicherla K.M."/>
            <person name="Johri B.N."/>
        </authorList>
    </citation>
    <scope>NUCLEOTIDE SEQUENCE [LARGE SCALE GENOMIC DNA]</scope>
    <source>
        <strain evidence="2 3">BNJ-SS-45</strain>
    </source>
</reference>
<sequence length="142" mass="15532">MCKTFALQVWQTTGLTHPCGRSNASRNLHSDNLTASQDSHTADDALFTRHRLQGPGHPSPTASPNQTNTVIRSGECAAPLCAPARAWRQPVGTRASNAPIGGTARPACPRKRRRMHQKHPAQTVKCVKFYTNASFLYVRSTL</sequence>
<gene>
    <name evidence="2" type="ORF">C5U62_07045</name>
</gene>
<evidence type="ECO:0000256" key="1">
    <source>
        <dbReference type="SAM" id="MobiDB-lite"/>
    </source>
</evidence>
<accession>A0A2T6GM57</accession>
<organism evidence="2 3">
    <name type="scientific">Pseudomonas protegens</name>
    <dbReference type="NCBI Taxonomy" id="380021"/>
    <lineage>
        <taxon>Bacteria</taxon>
        <taxon>Pseudomonadati</taxon>
        <taxon>Pseudomonadota</taxon>
        <taxon>Gammaproteobacteria</taxon>
        <taxon>Pseudomonadales</taxon>
        <taxon>Pseudomonadaceae</taxon>
        <taxon>Pseudomonas</taxon>
    </lineage>
</organism>
<feature type="compositionally biased region" description="Basic residues" evidence="1">
    <location>
        <begin position="108"/>
        <end position="119"/>
    </location>
</feature>
<comment type="caution">
    <text evidence="2">The sequence shown here is derived from an EMBL/GenBank/DDBJ whole genome shotgun (WGS) entry which is preliminary data.</text>
</comment>
<protein>
    <submittedName>
        <fullName evidence="2">Uncharacterized protein</fullName>
    </submittedName>
</protein>
<evidence type="ECO:0000313" key="3">
    <source>
        <dbReference type="Proteomes" id="UP000244178"/>
    </source>
</evidence>
<evidence type="ECO:0000313" key="2">
    <source>
        <dbReference type="EMBL" id="PUA45241.1"/>
    </source>
</evidence>
<name>A0A2T6GM57_9PSED</name>
<proteinExistence type="predicted"/>
<dbReference type="Proteomes" id="UP000244178">
    <property type="component" value="Unassembled WGS sequence"/>
</dbReference>
<dbReference type="EMBL" id="PYJM01000002">
    <property type="protein sequence ID" value="PUA45241.1"/>
    <property type="molecule type" value="Genomic_DNA"/>
</dbReference>
<dbReference type="AlphaFoldDB" id="A0A2T6GM57"/>